<gene>
    <name evidence="2" type="primary">RvY_18515-1</name>
    <name evidence="2" type="synonym">RvY_18515.1</name>
    <name evidence="2" type="ORF">RvY_18515</name>
</gene>
<evidence type="ECO:0000313" key="2">
    <source>
        <dbReference type="EMBL" id="GAV08889.1"/>
    </source>
</evidence>
<accession>A0A1D1WBC0</accession>
<evidence type="ECO:0000256" key="1">
    <source>
        <dbReference type="SAM" id="Phobius"/>
    </source>
</evidence>
<proteinExistence type="predicted"/>
<keyword evidence="1" id="KW-0812">Transmembrane</keyword>
<feature type="transmembrane region" description="Helical" evidence="1">
    <location>
        <begin position="26"/>
        <end position="42"/>
    </location>
</feature>
<keyword evidence="3" id="KW-1185">Reference proteome</keyword>
<keyword evidence="1" id="KW-1133">Transmembrane helix</keyword>
<dbReference type="AlphaFoldDB" id="A0A1D1WBC0"/>
<evidence type="ECO:0008006" key="4">
    <source>
        <dbReference type="Google" id="ProtNLM"/>
    </source>
</evidence>
<name>A0A1D1WBC0_RAMVA</name>
<protein>
    <recommendedName>
        <fullName evidence="4">NADH-ubiquinone oxidoreductase MNLL subunit</fullName>
    </recommendedName>
</protein>
<dbReference type="Proteomes" id="UP000186922">
    <property type="component" value="Unassembled WGS sequence"/>
</dbReference>
<evidence type="ECO:0000313" key="3">
    <source>
        <dbReference type="Proteomes" id="UP000186922"/>
    </source>
</evidence>
<organism evidence="2 3">
    <name type="scientific">Ramazzottius varieornatus</name>
    <name type="common">Water bear</name>
    <name type="synonym">Tardigrade</name>
    <dbReference type="NCBI Taxonomy" id="947166"/>
    <lineage>
        <taxon>Eukaryota</taxon>
        <taxon>Metazoa</taxon>
        <taxon>Ecdysozoa</taxon>
        <taxon>Tardigrada</taxon>
        <taxon>Eutardigrada</taxon>
        <taxon>Parachela</taxon>
        <taxon>Hypsibioidea</taxon>
        <taxon>Ramazzottiidae</taxon>
        <taxon>Ramazzottius</taxon>
    </lineage>
</organism>
<reference evidence="2 3" key="1">
    <citation type="journal article" date="2016" name="Nat. Commun.">
        <title>Extremotolerant tardigrade genome and improved radiotolerance of human cultured cells by tardigrade-unique protein.</title>
        <authorList>
            <person name="Hashimoto T."/>
            <person name="Horikawa D.D."/>
            <person name="Saito Y."/>
            <person name="Kuwahara H."/>
            <person name="Kozuka-Hata H."/>
            <person name="Shin-I T."/>
            <person name="Minakuchi Y."/>
            <person name="Ohishi K."/>
            <person name="Motoyama A."/>
            <person name="Aizu T."/>
            <person name="Enomoto A."/>
            <person name="Kondo K."/>
            <person name="Tanaka S."/>
            <person name="Hara Y."/>
            <person name="Koshikawa S."/>
            <person name="Sagara H."/>
            <person name="Miura T."/>
            <person name="Yokobori S."/>
            <person name="Miyagawa K."/>
            <person name="Suzuki Y."/>
            <person name="Kubo T."/>
            <person name="Oyama M."/>
            <person name="Kohara Y."/>
            <person name="Fujiyama A."/>
            <person name="Arakawa K."/>
            <person name="Katayama T."/>
            <person name="Toyoda A."/>
            <person name="Kunieda T."/>
        </authorList>
    </citation>
    <scope>NUCLEOTIDE SEQUENCE [LARGE SCALE GENOMIC DNA]</scope>
    <source>
        <strain evidence="2 3">YOKOZUNA-1</strain>
    </source>
</reference>
<sequence length="69" mass="7857">MAGGGSVMEPVKWAKLARWTIREFKMLPYLGAVIVIAYWHNNKTKETMTMYRGKSKMFGPITPPGKPAW</sequence>
<comment type="caution">
    <text evidence="2">The sequence shown here is derived from an EMBL/GenBank/DDBJ whole genome shotgun (WGS) entry which is preliminary data.</text>
</comment>
<dbReference type="EMBL" id="BDGG01000019">
    <property type="protein sequence ID" value="GAV08889.1"/>
    <property type="molecule type" value="Genomic_DNA"/>
</dbReference>
<keyword evidence="1" id="KW-0472">Membrane</keyword>